<proteinExistence type="predicted"/>
<comment type="caution">
    <text evidence="1">The sequence shown here is derived from an EMBL/GenBank/DDBJ whole genome shotgun (WGS) entry which is preliminary data.</text>
</comment>
<organism evidence="1 2">
    <name type="scientific">Ancylostoma ceylanicum</name>
    <dbReference type="NCBI Taxonomy" id="53326"/>
    <lineage>
        <taxon>Eukaryota</taxon>
        <taxon>Metazoa</taxon>
        <taxon>Ecdysozoa</taxon>
        <taxon>Nematoda</taxon>
        <taxon>Chromadorea</taxon>
        <taxon>Rhabditida</taxon>
        <taxon>Rhabditina</taxon>
        <taxon>Rhabditomorpha</taxon>
        <taxon>Strongyloidea</taxon>
        <taxon>Ancylostomatidae</taxon>
        <taxon>Ancylostomatinae</taxon>
        <taxon>Ancylostoma</taxon>
    </lineage>
</organism>
<dbReference type="EMBL" id="JARK01001344">
    <property type="protein sequence ID" value="EYC27778.1"/>
    <property type="molecule type" value="Genomic_DNA"/>
</dbReference>
<evidence type="ECO:0000313" key="1">
    <source>
        <dbReference type="EMBL" id="EYC27778.1"/>
    </source>
</evidence>
<reference evidence="2" key="1">
    <citation type="journal article" date="2015" name="Nat. Genet.">
        <title>The genome and transcriptome of the zoonotic hookworm Ancylostoma ceylanicum identify infection-specific gene families.</title>
        <authorList>
            <person name="Schwarz E.M."/>
            <person name="Hu Y."/>
            <person name="Antoshechkin I."/>
            <person name="Miller M.M."/>
            <person name="Sternberg P.W."/>
            <person name="Aroian R.V."/>
        </authorList>
    </citation>
    <scope>NUCLEOTIDE SEQUENCE</scope>
    <source>
        <strain evidence="2">HY135</strain>
    </source>
</reference>
<name>A0A016VLY0_9BILA</name>
<dbReference type="Proteomes" id="UP000024635">
    <property type="component" value="Unassembled WGS sequence"/>
</dbReference>
<keyword evidence="2" id="KW-1185">Reference proteome</keyword>
<gene>
    <name evidence="1" type="primary">Acey_s0008.g178</name>
    <name evidence="1" type="ORF">Y032_0008g178</name>
</gene>
<dbReference type="AlphaFoldDB" id="A0A016VLY0"/>
<sequence length="127" mass="14160">MRVEIQRALCVLMELLISAEKEEKFGKFIVGCTLHDCAQHADEIRPHSSVVDGAQQWQLDGRRLRIGLALENDRAEDAAINGAKPRSRRGAPLMHVLYCMMSFGATHRLVELLEAPPTSEGGKVHRC</sequence>
<accession>A0A016VLY0</accession>
<evidence type="ECO:0000313" key="2">
    <source>
        <dbReference type="Proteomes" id="UP000024635"/>
    </source>
</evidence>
<protein>
    <submittedName>
        <fullName evidence="1">Uncharacterized protein</fullName>
    </submittedName>
</protein>